<dbReference type="EMBL" id="LQNZ01000116">
    <property type="protein sequence ID" value="KXT94399.1"/>
    <property type="molecule type" value="Genomic_DNA"/>
</dbReference>
<dbReference type="AlphaFoldDB" id="A0A139PVS2"/>
<dbReference type="PATRIC" id="fig|1303.82.peg.1368"/>
<organism evidence="2 3">
    <name type="scientific">Streptococcus oralis</name>
    <dbReference type="NCBI Taxonomy" id="1303"/>
    <lineage>
        <taxon>Bacteria</taxon>
        <taxon>Bacillati</taxon>
        <taxon>Bacillota</taxon>
        <taxon>Bacilli</taxon>
        <taxon>Lactobacillales</taxon>
        <taxon>Streptococcaceae</taxon>
        <taxon>Streptococcus</taxon>
    </lineage>
</organism>
<evidence type="ECO:0000256" key="1">
    <source>
        <dbReference type="SAM" id="Phobius"/>
    </source>
</evidence>
<keyword evidence="1" id="KW-0472">Membrane</keyword>
<dbReference type="Proteomes" id="UP000072363">
    <property type="component" value="Unassembled WGS sequence"/>
</dbReference>
<dbReference type="Pfam" id="PF22564">
    <property type="entry name" value="HAAS"/>
    <property type="match status" value="1"/>
</dbReference>
<sequence>MTRTEYLNQLEAYLMKLPQADRIEAMDYFKELFDDAGPEGEEELIASLGSPKEAAHDILTTLLDKKINEENSNKNNRQVLQIAILALLAAPIGIPVGIALLMAIIGIFIAAVSVLIAFFAVSVAGLILGGFLLFESFYVLAESTSAFMLIFGGGLLAIGASSLVLLATSYVTRFFGILILRLIQWILNRGKRGESHA</sequence>
<feature type="transmembrane region" description="Helical" evidence="1">
    <location>
        <begin position="82"/>
        <end position="109"/>
    </location>
</feature>
<proteinExistence type="predicted"/>
<comment type="caution">
    <text evidence="2">The sequence shown here is derived from an EMBL/GenBank/DDBJ whole genome shotgun (WGS) entry which is preliminary data.</text>
</comment>
<feature type="transmembrane region" description="Helical" evidence="1">
    <location>
        <begin position="115"/>
        <end position="134"/>
    </location>
</feature>
<accession>A0A139PVS2</accession>
<name>A0A139PVS2_STROR</name>
<protein>
    <submittedName>
        <fullName evidence="2">Putative integral membrane protein</fullName>
    </submittedName>
</protein>
<evidence type="ECO:0000313" key="3">
    <source>
        <dbReference type="Proteomes" id="UP000072363"/>
    </source>
</evidence>
<evidence type="ECO:0000313" key="2">
    <source>
        <dbReference type="EMBL" id="KXT94399.1"/>
    </source>
</evidence>
<keyword evidence="1" id="KW-0812">Transmembrane</keyword>
<dbReference type="RefSeq" id="WP_061428172.1">
    <property type="nucleotide sequence ID" value="NZ_KQ970236.1"/>
</dbReference>
<keyword evidence="1" id="KW-1133">Transmembrane helix</keyword>
<feature type="transmembrane region" description="Helical" evidence="1">
    <location>
        <begin position="146"/>
        <end position="164"/>
    </location>
</feature>
<gene>
    <name evidence="2" type="ORF">SORDD27_01275</name>
</gene>
<reference evidence="2 3" key="1">
    <citation type="submission" date="2016-01" db="EMBL/GenBank/DDBJ databases">
        <title>Highly variable Streptococcus oralis are common among viridans streptococci isolated from primates.</title>
        <authorList>
            <person name="Denapaite D."/>
            <person name="Rieger M."/>
            <person name="Koendgen S."/>
            <person name="Brueckner R."/>
            <person name="Ochigava I."/>
            <person name="Kappeler P."/>
            <person name="Maetz-Rensing K."/>
            <person name="Leendertz F."/>
            <person name="Hakenbeck R."/>
        </authorList>
    </citation>
    <scope>NUCLEOTIDE SEQUENCE [LARGE SCALE GENOMIC DNA]</scope>
    <source>
        <strain evidence="2 3">DD27</strain>
    </source>
</reference>